<protein>
    <submittedName>
        <fullName evidence="2">Transcription factor Cmr1</fullName>
    </submittedName>
</protein>
<name>A0A5K1JWA8_9APHY</name>
<organism evidence="2">
    <name type="scientific">Ganoderma boninense</name>
    <dbReference type="NCBI Taxonomy" id="34458"/>
    <lineage>
        <taxon>Eukaryota</taxon>
        <taxon>Fungi</taxon>
        <taxon>Dikarya</taxon>
        <taxon>Basidiomycota</taxon>
        <taxon>Agaricomycotina</taxon>
        <taxon>Agaricomycetes</taxon>
        <taxon>Polyporales</taxon>
        <taxon>Polyporaceae</taxon>
        <taxon>Ganoderma</taxon>
    </lineage>
</organism>
<accession>A0A5K1JWA8</accession>
<gene>
    <name evidence="2" type="primary">G4MU22</name>
</gene>
<reference evidence="2" key="1">
    <citation type="submission" date="2019-10" db="EMBL/GenBank/DDBJ databases">
        <authorList>
            <person name="Nor Muhammad N."/>
        </authorList>
    </citation>
    <scope>NUCLEOTIDE SEQUENCE</scope>
</reference>
<dbReference type="AlphaFoldDB" id="A0A5K1JWA8"/>
<feature type="compositionally biased region" description="Basic and acidic residues" evidence="1">
    <location>
        <begin position="307"/>
        <end position="319"/>
    </location>
</feature>
<feature type="compositionally biased region" description="Basic and acidic residues" evidence="1">
    <location>
        <begin position="130"/>
        <end position="140"/>
    </location>
</feature>
<evidence type="ECO:0000313" key="2">
    <source>
        <dbReference type="EMBL" id="VWO96597.1"/>
    </source>
</evidence>
<evidence type="ECO:0000256" key="1">
    <source>
        <dbReference type="SAM" id="MobiDB-lite"/>
    </source>
</evidence>
<feature type="compositionally biased region" description="Basic and acidic residues" evidence="1">
    <location>
        <begin position="278"/>
        <end position="299"/>
    </location>
</feature>
<sequence length="319" mass="35540">MSMHAPLRSPPCVQCAHAGATCRCRNRNVRCNRCLEKDLDCSLRRSVRARDVDLYLPEVISNIEDILERDGVRLQSIADSQENLIVIGKEILHEMRKFSSHGHHVPEGSSSVGLGPEGRHVSPEINIDSPEAHVTHHGSDDSAAEVGLGKGKGISASKNVEDESEYLPSSPGPSTRKSRRTSTKRMPIADKVVHDSQSEPDKLKVKAKTKARSFREVPRSQTLLCYLDLMFVVQTSETLSDNDVGGPRTRLSKKRRSTLSQHTAAAEETDQGNNDSTDDTKYVRGDFDKGRREKFEGIRNKIRPRPVKKDSVVVKKEKE</sequence>
<proteinExistence type="predicted"/>
<feature type="region of interest" description="Disordered" evidence="1">
    <location>
        <begin position="239"/>
        <end position="319"/>
    </location>
</feature>
<dbReference type="EMBL" id="LR725765">
    <property type="protein sequence ID" value="VWO96597.1"/>
    <property type="molecule type" value="Genomic_DNA"/>
</dbReference>
<feature type="compositionally biased region" description="Basic and acidic residues" evidence="1">
    <location>
        <begin position="187"/>
        <end position="204"/>
    </location>
</feature>
<feature type="region of interest" description="Disordered" evidence="1">
    <location>
        <begin position="98"/>
        <end position="204"/>
    </location>
</feature>